<keyword evidence="8" id="KW-0732">Signal</keyword>
<feature type="chain" id="PRO_5035442487" description="Protein kinase domain-containing protein" evidence="8">
    <location>
        <begin position="21"/>
        <end position="644"/>
    </location>
</feature>
<keyword evidence="11" id="KW-1185">Reference proteome</keyword>
<feature type="transmembrane region" description="Helical" evidence="7">
    <location>
        <begin position="260"/>
        <end position="280"/>
    </location>
</feature>
<dbReference type="AlphaFoldDB" id="A0A8K1CRE9"/>
<dbReference type="GO" id="GO:0005524">
    <property type="term" value="F:ATP binding"/>
    <property type="evidence" value="ECO:0007669"/>
    <property type="project" value="InterPro"/>
</dbReference>
<dbReference type="InterPro" id="IPR051681">
    <property type="entry name" value="Ser/Thr_Kinases-Pseudokinases"/>
</dbReference>
<dbReference type="OrthoDB" id="4062651at2759"/>
<comment type="caution">
    <text evidence="10">The sequence shown here is derived from an EMBL/GenBank/DDBJ whole genome shotgun (WGS) entry which is preliminary data.</text>
</comment>
<evidence type="ECO:0000256" key="8">
    <source>
        <dbReference type="SAM" id="SignalP"/>
    </source>
</evidence>
<reference evidence="10" key="1">
    <citation type="submission" date="2019-03" db="EMBL/GenBank/DDBJ databases">
        <title>Long read genome sequence of the mycoparasitic Pythium oligandrum ATCC 38472 isolated from sugarbeet rhizosphere.</title>
        <authorList>
            <person name="Gaulin E."/>
        </authorList>
    </citation>
    <scope>NUCLEOTIDE SEQUENCE</scope>
    <source>
        <strain evidence="10">ATCC 38472_TT</strain>
    </source>
</reference>
<dbReference type="SUPFAM" id="SSF48647">
    <property type="entry name" value="Fungal elicitin"/>
    <property type="match status" value="1"/>
</dbReference>
<dbReference type="Gene3D" id="1.10.510.10">
    <property type="entry name" value="Transferase(Phosphotransferase) domain 1"/>
    <property type="match status" value="1"/>
</dbReference>
<feature type="compositionally biased region" description="Low complexity" evidence="6">
    <location>
        <begin position="186"/>
        <end position="216"/>
    </location>
</feature>
<evidence type="ECO:0000256" key="6">
    <source>
        <dbReference type="SAM" id="MobiDB-lite"/>
    </source>
</evidence>
<dbReference type="PANTHER" id="PTHR44329">
    <property type="entry name" value="SERINE/THREONINE-PROTEIN KINASE TNNI3K-RELATED"/>
    <property type="match status" value="1"/>
</dbReference>
<sequence>MKASLTALVAAVVLANVALAAVMDGCTADMQAAVNTLPAYKKCKAESGFEFSTTAKADASAFCASQKCLKLFKRLRKIDAVSCTAYAGLDSLALWVKGNPKACFHNTPDPEPDVDTDPDLTTAPATTTPTPTSGPSPNTPNVTPAPGDSDGSDESDTDTKPTKPKPKPPSSSGGDNDGEDNEDAKSSASSRSRSKDTTGSSDTKSSSGLGSTRPSSQAGSGTALSPKGSTSSGSSTSSLAHDSEPSGGDKNESGSSNTTLWIALGTVIGLLVIVVVFVLVRHRRAKNEKGFGEDDDGLPVLGYAALGSLPSTLNSSANAVISSTESKITSMAVLWDDEAINAARIPFEKIILGPLISRGGYGEVYRGTYRDETVAIKTLLPERRNDMRQIENFLSEVKLMAAMDHERIVRFVGVAWDSLNELCVVSEFLSGGDLRSYLSRLESDRSRPRGFDTEKIKIAWHVAHALTYLHSLQPVVLHRDLKSRNILLDSERNAKLTDFGVSRERADRTMTAGVGSSLWMAPEVMKGERYDEKADVFSFGVVLAELDQHTMPYAHAVERGGTDRRLPDTAILQLVAGDQLRVEFTDADRSEMAQLGLACVRVRANDRPRAAEVLHRVHKLWRQSDMERLRARSSAVNDRASTIV</sequence>
<feature type="region of interest" description="Disordered" evidence="6">
    <location>
        <begin position="106"/>
        <end position="255"/>
    </location>
</feature>
<evidence type="ECO:0000256" key="2">
    <source>
        <dbReference type="ARBA" id="ARBA00009544"/>
    </source>
</evidence>
<keyword evidence="7" id="KW-0812">Transmembrane</keyword>
<dbReference type="Pfam" id="PF00069">
    <property type="entry name" value="Pkinase"/>
    <property type="match status" value="1"/>
</dbReference>
<keyword evidence="5" id="KW-1015">Disulfide bond</keyword>
<dbReference type="EMBL" id="SPLM01000005">
    <property type="protein sequence ID" value="TMW67301.1"/>
    <property type="molecule type" value="Genomic_DNA"/>
</dbReference>
<dbReference type="InterPro" id="IPR008271">
    <property type="entry name" value="Ser/Thr_kinase_AS"/>
</dbReference>
<feature type="signal peptide" evidence="8">
    <location>
        <begin position="1"/>
        <end position="20"/>
    </location>
</feature>
<dbReference type="PROSITE" id="PS00108">
    <property type="entry name" value="PROTEIN_KINASE_ST"/>
    <property type="match status" value="1"/>
</dbReference>
<keyword evidence="4" id="KW-0928">Hypersensitive response elicitation</keyword>
<evidence type="ECO:0000256" key="4">
    <source>
        <dbReference type="ARBA" id="ARBA00022978"/>
    </source>
</evidence>
<dbReference type="Proteomes" id="UP000794436">
    <property type="component" value="Unassembled WGS sequence"/>
</dbReference>
<organism evidence="10 11">
    <name type="scientific">Pythium oligandrum</name>
    <name type="common">Mycoparasitic fungus</name>
    <dbReference type="NCBI Taxonomy" id="41045"/>
    <lineage>
        <taxon>Eukaryota</taxon>
        <taxon>Sar</taxon>
        <taxon>Stramenopiles</taxon>
        <taxon>Oomycota</taxon>
        <taxon>Peronosporomycetes</taxon>
        <taxon>Pythiales</taxon>
        <taxon>Pythiaceae</taxon>
        <taxon>Pythium</taxon>
    </lineage>
</organism>
<protein>
    <recommendedName>
        <fullName evidence="9">Protein kinase domain-containing protein</fullName>
    </recommendedName>
</protein>
<dbReference type="InterPro" id="IPR000719">
    <property type="entry name" value="Prot_kinase_dom"/>
</dbReference>
<dbReference type="GO" id="GO:0004674">
    <property type="term" value="F:protein serine/threonine kinase activity"/>
    <property type="evidence" value="ECO:0007669"/>
    <property type="project" value="TreeGrafter"/>
</dbReference>
<dbReference type="Pfam" id="PF00964">
    <property type="entry name" value="Elicitin"/>
    <property type="match status" value="1"/>
</dbReference>
<evidence type="ECO:0000256" key="1">
    <source>
        <dbReference type="ARBA" id="ARBA00004613"/>
    </source>
</evidence>
<evidence type="ECO:0000259" key="9">
    <source>
        <dbReference type="PROSITE" id="PS50011"/>
    </source>
</evidence>
<feature type="compositionally biased region" description="Low complexity" evidence="6">
    <location>
        <begin position="139"/>
        <end position="149"/>
    </location>
</feature>
<comment type="subcellular location">
    <subcellularLocation>
        <location evidence="1">Secreted</location>
    </subcellularLocation>
</comment>
<dbReference type="InterPro" id="IPR036470">
    <property type="entry name" value="Elicitin_sf"/>
</dbReference>
<keyword evidence="7" id="KW-0472">Membrane</keyword>
<keyword evidence="7" id="KW-1133">Transmembrane helix</keyword>
<gene>
    <name evidence="10" type="ORF">Poli38472_012417</name>
</gene>
<dbReference type="InterPro" id="IPR011009">
    <property type="entry name" value="Kinase-like_dom_sf"/>
</dbReference>
<dbReference type="SMART" id="SM00220">
    <property type="entry name" value="S_TKc"/>
    <property type="match status" value="1"/>
</dbReference>
<dbReference type="PANTHER" id="PTHR44329:SF214">
    <property type="entry name" value="PROTEIN KINASE DOMAIN-CONTAINING PROTEIN"/>
    <property type="match status" value="1"/>
</dbReference>
<proteinExistence type="inferred from homology"/>
<feature type="compositionally biased region" description="Basic and acidic residues" evidence="6">
    <location>
        <begin position="241"/>
        <end position="252"/>
    </location>
</feature>
<dbReference type="InterPro" id="IPR002200">
    <property type="entry name" value="Elicitin"/>
</dbReference>
<dbReference type="GO" id="GO:0052040">
    <property type="term" value="P:symbiont-mediated perturbation of host programmed cell death"/>
    <property type="evidence" value="ECO:0007669"/>
    <property type="project" value="UniProtKB-KW"/>
</dbReference>
<keyword evidence="3" id="KW-0964">Secreted</keyword>
<dbReference type="GO" id="GO:0005576">
    <property type="term" value="C:extracellular region"/>
    <property type="evidence" value="ECO:0007669"/>
    <property type="project" value="UniProtKB-SubCell"/>
</dbReference>
<evidence type="ECO:0000256" key="3">
    <source>
        <dbReference type="ARBA" id="ARBA00022525"/>
    </source>
</evidence>
<evidence type="ECO:0000313" key="10">
    <source>
        <dbReference type="EMBL" id="TMW67301.1"/>
    </source>
</evidence>
<evidence type="ECO:0000313" key="11">
    <source>
        <dbReference type="Proteomes" id="UP000794436"/>
    </source>
</evidence>
<name>A0A8K1CRE9_PYTOL</name>
<feature type="domain" description="Protein kinase" evidence="9">
    <location>
        <begin position="350"/>
        <end position="621"/>
    </location>
</feature>
<dbReference type="SUPFAM" id="SSF56112">
    <property type="entry name" value="Protein kinase-like (PK-like)"/>
    <property type="match status" value="1"/>
</dbReference>
<dbReference type="Gene3D" id="1.10.239.10">
    <property type="entry name" value="Elicitin domain"/>
    <property type="match status" value="1"/>
</dbReference>
<feature type="compositionally biased region" description="Low complexity" evidence="6">
    <location>
        <begin position="228"/>
        <end position="238"/>
    </location>
</feature>
<comment type="similarity">
    <text evidence="2">Belongs to the elicitin family.</text>
</comment>
<dbReference type="PROSITE" id="PS50011">
    <property type="entry name" value="PROTEIN_KINASE_DOM"/>
    <property type="match status" value="1"/>
</dbReference>
<evidence type="ECO:0000256" key="7">
    <source>
        <dbReference type="SAM" id="Phobius"/>
    </source>
</evidence>
<feature type="compositionally biased region" description="Low complexity" evidence="6">
    <location>
        <begin position="119"/>
        <end position="131"/>
    </location>
</feature>
<accession>A0A8K1CRE9</accession>
<evidence type="ECO:0000256" key="5">
    <source>
        <dbReference type="ARBA" id="ARBA00023157"/>
    </source>
</evidence>